<feature type="domain" description="Amidase" evidence="7">
    <location>
        <begin position="73"/>
        <end position="524"/>
    </location>
</feature>
<dbReference type="PROSITE" id="PS00571">
    <property type="entry name" value="AMIDASES"/>
    <property type="match status" value="1"/>
</dbReference>
<gene>
    <name evidence="8" type="ORF">NA57DRAFT_33651</name>
</gene>
<evidence type="ECO:0000256" key="1">
    <source>
        <dbReference type="ARBA" id="ARBA00001311"/>
    </source>
</evidence>
<evidence type="ECO:0000256" key="5">
    <source>
        <dbReference type="PIRSR" id="PIRSR001221-1"/>
    </source>
</evidence>
<feature type="binding site" evidence="6">
    <location>
        <position position="178"/>
    </location>
    <ligand>
        <name>substrate</name>
    </ligand>
</feature>
<protein>
    <recommendedName>
        <fullName evidence="3">amidase</fullName>
        <ecNumber evidence="3">3.5.1.4</ecNumber>
    </recommendedName>
</protein>
<evidence type="ECO:0000256" key="2">
    <source>
        <dbReference type="ARBA" id="ARBA00009199"/>
    </source>
</evidence>
<dbReference type="Proteomes" id="UP000799772">
    <property type="component" value="Unassembled WGS sequence"/>
</dbReference>
<comment type="caution">
    <text evidence="8">The sequence shown here is derived from an EMBL/GenBank/DDBJ whole genome shotgun (WGS) entry which is preliminary data.</text>
</comment>
<evidence type="ECO:0000256" key="6">
    <source>
        <dbReference type="PIRSR" id="PIRSR001221-2"/>
    </source>
</evidence>
<dbReference type="GO" id="GO:0004040">
    <property type="term" value="F:amidase activity"/>
    <property type="evidence" value="ECO:0007669"/>
    <property type="project" value="UniProtKB-EC"/>
</dbReference>
<keyword evidence="4" id="KW-0378">Hydrolase</keyword>
<dbReference type="InterPro" id="IPR023631">
    <property type="entry name" value="Amidase_dom"/>
</dbReference>
<comment type="similarity">
    <text evidence="2">Belongs to the amidase family.</text>
</comment>
<proteinExistence type="inferred from homology"/>
<dbReference type="InterPro" id="IPR020556">
    <property type="entry name" value="Amidase_CS"/>
</dbReference>
<evidence type="ECO:0000259" key="7">
    <source>
        <dbReference type="Pfam" id="PF01425"/>
    </source>
</evidence>
<comment type="catalytic activity">
    <reaction evidence="1">
        <text>a monocarboxylic acid amide + H2O = a monocarboxylate + NH4(+)</text>
        <dbReference type="Rhea" id="RHEA:12020"/>
        <dbReference type="ChEBI" id="CHEBI:15377"/>
        <dbReference type="ChEBI" id="CHEBI:28938"/>
        <dbReference type="ChEBI" id="CHEBI:35757"/>
        <dbReference type="ChEBI" id="CHEBI:83628"/>
        <dbReference type="EC" id="3.5.1.4"/>
    </reaction>
</comment>
<dbReference type="Pfam" id="PF01425">
    <property type="entry name" value="Amidase"/>
    <property type="match status" value="1"/>
</dbReference>
<organism evidence="8 9">
    <name type="scientific">Rhizodiscina lignyota</name>
    <dbReference type="NCBI Taxonomy" id="1504668"/>
    <lineage>
        <taxon>Eukaryota</taxon>
        <taxon>Fungi</taxon>
        <taxon>Dikarya</taxon>
        <taxon>Ascomycota</taxon>
        <taxon>Pezizomycotina</taxon>
        <taxon>Dothideomycetes</taxon>
        <taxon>Pleosporomycetidae</taxon>
        <taxon>Aulographales</taxon>
        <taxon>Rhizodiscinaceae</taxon>
        <taxon>Rhizodiscina</taxon>
    </lineage>
</organism>
<sequence>MPTWQETCQLMRDYRDETISKIRPQIPDLPSNVPLNASSVPGTVLKENEIRITESSTEDLLSQLSTGHLTAVEVTNAFLRRAGIAHKLVNCITEVLPDRALERAEYLDEYLAAHKKPIGPLHGLPISVKEHIAMKGLDLNAAFVSWVGRVAKKDALILTILWEAGAVFYARTTEPQLLMHLETSSNLYGETVCGFNRNLTSGGSSGGEGALIGMRGSCLGIGTDIGGSIRNPAANNGLWGFKPTSHRLPLVGCSAPALGQEHIAPAIGPISTTLGGIKIFMKTLIDAKPWLSDPSLLPFAWRDRFDWLANGGERKVKIAVLWDDDIVRPHPPVLRALKEVTERLRHVDGVELVDWKPYKHDVAWDIISALYYCDGGKEDEEVLAESGEPWRPLSTWVIKDNPNVKERHIRETWDLQIKRDVYREEYNSLWGDVDVILSPVGPGAAPPLNCARYWQYTAQWNLLDIPSLVFPVTSVDPAVDVKESDYVPRNEKDKYNYDLYEPELYRDAPICLQLSGCRYEDEKVVQIAEFMQQQFDLPLKK</sequence>
<feature type="active site" description="Charge relay system" evidence="5">
    <location>
        <position position="204"/>
    </location>
</feature>
<dbReference type="OrthoDB" id="6428749at2759"/>
<feature type="binding site" evidence="6">
    <location>
        <begin position="225"/>
        <end position="228"/>
    </location>
    <ligand>
        <name>substrate</name>
    </ligand>
</feature>
<dbReference type="InterPro" id="IPR036928">
    <property type="entry name" value="AS_sf"/>
</dbReference>
<evidence type="ECO:0000313" key="9">
    <source>
        <dbReference type="Proteomes" id="UP000799772"/>
    </source>
</evidence>
<reference evidence="8" key="1">
    <citation type="journal article" date="2020" name="Stud. Mycol.">
        <title>101 Dothideomycetes genomes: a test case for predicting lifestyles and emergence of pathogens.</title>
        <authorList>
            <person name="Haridas S."/>
            <person name="Albert R."/>
            <person name="Binder M."/>
            <person name="Bloem J."/>
            <person name="Labutti K."/>
            <person name="Salamov A."/>
            <person name="Andreopoulos B."/>
            <person name="Baker S."/>
            <person name="Barry K."/>
            <person name="Bills G."/>
            <person name="Bluhm B."/>
            <person name="Cannon C."/>
            <person name="Castanera R."/>
            <person name="Culley D."/>
            <person name="Daum C."/>
            <person name="Ezra D."/>
            <person name="Gonzalez J."/>
            <person name="Henrissat B."/>
            <person name="Kuo A."/>
            <person name="Liang C."/>
            <person name="Lipzen A."/>
            <person name="Lutzoni F."/>
            <person name="Magnuson J."/>
            <person name="Mondo S."/>
            <person name="Nolan M."/>
            <person name="Ohm R."/>
            <person name="Pangilinan J."/>
            <person name="Park H.-J."/>
            <person name="Ramirez L."/>
            <person name="Alfaro M."/>
            <person name="Sun H."/>
            <person name="Tritt A."/>
            <person name="Yoshinaga Y."/>
            <person name="Zwiers L.-H."/>
            <person name="Turgeon B."/>
            <person name="Goodwin S."/>
            <person name="Spatafora J."/>
            <person name="Crous P."/>
            <person name="Grigoriev I."/>
        </authorList>
    </citation>
    <scope>NUCLEOTIDE SEQUENCE</scope>
    <source>
        <strain evidence="8">CBS 133067</strain>
    </source>
</reference>
<dbReference type="Gene3D" id="3.90.1300.10">
    <property type="entry name" value="Amidase signature (AS) domain"/>
    <property type="match status" value="1"/>
</dbReference>
<dbReference type="SUPFAM" id="SSF75304">
    <property type="entry name" value="Amidase signature (AS) enzymes"/>
    <property type="match status" value="1"/>
</dbReference>
<dbReference type="EMBL" id="ML978122">
    <property type="protein sequence ID" value="KAF2102446.1"/>
    <property type="molecule type" value="Genomic_DNA"/>
</dbReference>
<feature type="active site" description="Acyl-ester intermediate" evidence="5">
    <location>
        <position position="228"/>
    </location>
</feature>
<name>A0A9P4M979_9PEZI</name>
<evidence type="ECO:0000256" key="3">
    <source>
        <dbReference type="ARBA" id="ARBA00012922"/>
    </source>
</evidence>
<evidence type="ECO:0000313" key="8">
    <source>
        <dbReference type="EMBL" id="KAF2102446.1"/>
    </source>
</evidence>
<keyword evidence="9" id="KW-1185">Reference proteome</keyword>
<evidence type="ECO:0000256" key="4">
    <source>
        <dbReference type="ARBA" id="ARBA00022801"/>
    </source>
</evidence>
<accession>A0A9P4M979</accession>
<dbReference type="PANTHER" id="PTHR46072:SF4">
    <property type="entry name" value="AMIDASE C550.07-RELATED"/>
    <property type="match status" value="1"/>
</dbReference>
<dbReference type="PIRSF" id="PIRSF001221">
    <property type="entry name" value="Amidase_fungi"/>
    <property type="match status" value="1"/>
</dbReference>
<feature type="binding site" evidence="6">
    <location>
        <position position="204"/>
    </location>
    <ligand>
        <name>substrate</name>
    </ligand>
</feature>
<dbReference type="EC" id="3.5.1.4" evidence="3"/>
<feature type="active site" description="Charge relay system" evidence="5">
    <location>
        <position position="129"/>
    </location>
</feature>
<dbReference type="PANTHER" id="PTHR46072">
    <property type="entry name" value="AMIDASE-RELATED-RELATED"/>
    <property type="match status" value="1"/>
</dbReference>
<dbReference type="AlphaFoldDB" id="A0A9P4M979"/>